<comment type="caution">
    <text evidence="6">The sequence shown here is derived from an EMBL/GenBank/DDBJ whole genome shotgun (WGS) entry which is preliminary data.</text>
</comment>
<dbReference type="PANTHER" id="PTHR11306:SF68">
    <property type="entry name" value="NPC INTRACELLULAR CHOLESTEROL TRANSPORTER 2"/>
    <property type="match status" value="1"/>
</dbReference>
<dbReference type="GO" id="GO:0005576">
    <property type="term" value="C:extracellular region"/>
    <property type="evidence" value="ECO:0007669"/>
    <property type="project" value="UniProtKB-SubCell"/>
</dbReference>
<dbReference type="OrthoDB" id="6489092at2759"/>
<feature type="signal peptide" evidence="4">
    <location>
        <begin position="1"/>
        <end position="17"/>
    </location>
</feature>
<gene>
    <name evidence="6" type="ORF">DPMN_090778</name>
</gene>
<evidence type="ECO:0000256" key="2">
    <source>
        <dbReference type="ARBA" id="ARBA00006370"/>
    </source>
</evidence>
<evidence type="ECO:0000259" key="5">
    <source>
        <dbReference type="SMART" id="SM00737"/>
    </source>
</evidence>
<dbReference type="GO" id="GO:0015918">
    <property type="term" value="P:sterol transport"/>
    <property type="evidence" value="ECO:0007669"/>
    <property type="project" value="InterPro"/>
</dbReference>
<dbReference type="PANTHER" id="PTHR11306">
    <property type="entry name" value="NIEMANN PICK TYPE C2 PROTEIN NPC2-RELATED"/>
    <property type="match status" value="1"/>
</dbReference>
<evidence type="ECO:0000313" key="7">
    <source>
        <dbReference type="Proteomes" id="UP000828390"/>
    </source>
</evidence>
<dbReference type="Gene3D" id="2.60.40.770">
    <property type="match status" value="1"/>
</dbReference>
<dbReference type="SUPFAM" id="SSF81296">
    <property type="entry name" value="E set domains"/>
    <property type="match status" value="1"/>
</dbReference>
<evidence type="ECO:0000256" key="3">
    <source>
        <dbReference type="ARBA" id="ARBA00022525"/>
    </source>
</evidence>
<evidence type="ECO:0000256" key="1">
    <source>
        <dbReference type="ARBA" id="ARBA00004613"/>
    </source>
</evidence>
<dbReference type="AlphaFoldDB" id="A0A9D4QZD6"/>
<comment type="similarity">
    <text evidence="2">Belongs to the NPC2 family.</text>
</comment>
<keyword evidence="4" id="KW-0732">Signal</keyword>
<accession>A0A9D4QZD6</accession>
<evidence type="ECO:0000256" key="4">
    <source>
        <dbReference type="SAM" id="SignalP"/>
    </source>
</evidence>
<dbReference type="InterPro" id="IPR039670">
    <property type="entry name" value="NPC2-like"/>
</dbReference>
<reference evidence="6" key="2">
    <citation type="submission" date="2020-11" db="EMBL/GenBank/DDBJ databases">
        <authorList>
            <person name="McCartney M.A."/>
            <person name="Auch B."/>
            <person name="Kono T."/>
            <person name="Mallez S."/>
            <person name="Becker A."/>
            <person name="Gohl D.M."/>
            <person name="Silverstein K.A.T."/>
            <person name="Koren S."/>
            <person name="Bechman K.B."/>
            <person name="Herman A."/>
            <person name="Abrahante J.E."/>
            <person name="Garbe J."/>
        </authorList>
    </citation>
    <scope>NUCLEOTIDE SEQUENCE</scope>
    <source>
        <strain evidence="6">Duluth1</strain>
        <tissue evidence="6">Whole animal</tissue>
    </source>
</reference>
<comment type="subcellular location">
    <subcellularLocation>
        <location evidence="1">Secreted</location>
    </subcellularLocation>
</comment>
<name>A0A9D4QZD6_DREPO</name>
<dbReference type="Pfam" id="PF02221">
    <property type="entry name" value="E1_DerP2_DerF2"/>
    <property type="match status" value="1"/>
</dbReference>
<dbReference type="InterPro" id="IPR014756">
    <property type="entry name" value="Ig_E-set"/>
</dbReference>
<keyword evidence="7" id="KW-1185">Reference proteome</keyword>
<proteinExistence type="inferred from homology"/>
<feature type="domain" description="MD-2-related lipid-recognition" evidence="5">
    <location>
        <begin position="22"/>
        <end position="143"/>
    </location>
</feature>
<feature type="chain" id="PRO_5039381575" description="MD-2-related lipid-recognition domain-containing protein" evidence="4">
    <location>
        <begin position="18"/>
        <end position="146"/>
    </location>
</feature>
<dbReference type="Proteomes" id="UP000828390">
    <property type="component" value="Unassembled WGS sequence"/>
</dbReference>
<sequence length="146" mass="16159">MTWKCALVLIVATVCFAKTVNYKDCGSVSGTIYSIDVTPCDVEPCTLHANTNYSVHINFTSKVNSKTAKNLVHGIIAGVPVPFPVPVDCCENNNMRCPIVAGYNDIYSNTIFCSPDYPKIRLVMKWEVQDDNGLDIMCYEIPLQIS</sequence>
<keyword evidence="3" id="KW-0964">Secreted</keyword>
<organism evidence="6 7">
    <name type="scientific">Dreissena polymorpha</name>
    <name type="common">Zebra mussel</name>
    <name type="synonym">Mytilus polymorpha</name>
    <dbReference type="NCBI Taxonomy" id="45954"/>
    <lineage>
        <taxon>Eukaryota</taxon>
        <taxon>Metazoa</taxon>
        <taxon>Spiralia</taxon>
        <taxon>Lophotrochozoa</taxon>
        <taxon>Mollusca</taxon>
        <taxon>Bivalvia</taxon>
        <taxon>Autobranchia</taxon>
        <taxon>Heteroconchia</taxon>
        <taxon>Euheterodonta</taxon>
        <taxon>Imparidentia</taxon>
        <taxon>Neoheterodontei</taxon>
        <taxon>Myida</taxon>
        <taxon>Dreissenoidea</taxon>
        <taxon>Dreissenidae</taxon>
        <taxon>Dreissena</taxon>
    </lineage>
</organism>
<reference evidence="6" key="1">
    <citation type="journal article" date="2019" name="bioRxiv">
        <title>The Genome of the Zebra Mussel, Dreissena polymorpha: A Resource for Invasive Species Research.</title>
        <authorList>
            <person name="McCartney M.A."/>
            <person name="Auch B."/>
            <person name="Kono T."/>
            <person name="Mallez S."/>
            <person name="Zhang Y."/>
            <person name="Obille A."/>
            <person name="Becker A."/>
            <person name="Abrahante J.E."/>
            <person name="Garbe J."/>
            <person name="Badalamenti J.P."/>
            <person name="Herman A."/>
            <person name="Mangelson H."/>
            <person name="Liachko I."/>
            <person name="Sullivan S."/>
            <person name="Sone E.D."/>
            <person name="Koren S."/>
            <person name="Silverstein K.A.T."/>
            <person name="Beckman K.B."/>
            <person name="Gohl D.M."/>
        </authorList>
    </citation>
    <scope>NUCLEOTIDE SEQUENCE</scope>
    <source>
        <strain evidence="6">Duluth1</strain>
        <tissue evidence="6">Whole animal</tissue>
    </source>
</reference>
<dbReference type="SMART" id="SM00737">
    <property type="entry name" value="ML"/>
    <property type="match status" value="1"/>
</dbReference>
<protein>
    <recommendedName>
        <fullName evidence="5">MD-2-related lipid-recognition domain-containing protein</fullName>
    </recommendedName>
</protein>
<evidence type="ECO:0000313" key="6">
    <source>
        <dbReference type="EMBL" id="KAH3848417.1"/>
    </source>
</evidence>
<dbReference type="GO" id="GO:0032934">
    <property type="term" value="F:sterol binding"/>
    <property type="evidence" value="ECO:0007669"/>
    <property type="project" value="InterPro"/>
</dbReference>
<dbReference type="InterPro" id="IPR003172">
    <property type="entry name" value="ML_dom"/>
</dbReference>
<dbReference type="FunFam" id="2.60.40.770:FF:000001">
    <property type="entry name" value="NPC intracellular cholesterol transporter 2"/>
    <property type="match status" value="1"/>
</dbReference>
<dbReference type="EMBL" id="JAIWYP010000003">
    <property type="protein sequence ID" value="KAH3848417.1"/>
    <property type="molecule type" value="Genomic_DNA"/>
</dbReference>